<dbReference type="STRING" id="411461.DORFOR_02455"/>
<dbReference type="EMBL" id="AAXA02000015">
    <property type="protein sequence ID" value="EDR45854.1"/>
    <property type="molecule type" value="Genomic_DNA"/>
</dbReference>
<name>B0G850_9FIRM</name>
<reference evidence="1 2" key="2">
    <citation type="submission" date="2007-10" db="EMBL/GenBank/DDBJ databases">
        <authorList>
            <person name="Fulton L."/>
            <person name="Clifton S."/>
            <person name="Fulton B."/>
            <person name="Xu J."/>
            <person name="Minx P."/>
            <person name="Pepin K.H."/>
            <person name="Johnson M."/>
            <person name="Thiruvilangam P."/>
            <person name="Bhonagiri V."/>
            <person name="Nash W.E."/>
            <person name="Wang C."/>
            <person name="Mardis E.R."/>
            <person name="Wilson R.K."/>
        </authorList>
    </citation>
    <scope>NUCLEOTIDE SEQUENCE [LARGE SCALE GENOMIC DNA]</scope>
    <source>
        <strain evidence="1 2">ATCC 27755</strain>
    </source>
</reference>
<comment type="caution">
    <text evidence="1">The sequence shown here is derived from an EMBL/GenBank/DDBJ whole genome shotgun (WGS) entry which is preliminary data.</text>
</comment>
<evidence type="ECO:0000313" key="2">
    <source>
        <dbReference type="Proteomes" id="UP000005359"/>
    </source>
</evidence>
<dbReference type="Proteomes" id="UP000005359">
    <property type="component" value="Unassembled WGS sequence"/>
</dbReference>
<sequence>MKTDEKAEIRKLNLGQVLLKEVPVLKYLKTTGNCENEGENKYGNRF</sequence>
<dbReference type="PaxDb" id="411461-DORFOR_02455"/>
<reference evidence="1 2" key="1">
    <citation type="submission" date="2007-10" db="EMBL/GenBank/DDBJ databases">
        <title>Draft genome sequence of Dorea formicigenerans(ATCC 27755).</title>
        <authorList>
            <person name="Sudarsanam P."/>
            <person name="Ley R."/>
            <person name="Guruge J."/>
            <person name="Turnbaugh P.J."/>
            <person name="Mahowald M."/>
            <person name="Liep D."/>
            <person name="Gordon J."/>
        </authorList>
    </citation>
    <scope>NUCLEOTIDE SEQUENCE [LARGE SCALE GENOMIC DNA]</scope>
    <source>
        <strain evidence="1 2">ATCC 27755</strain>
    </source>
</reference>
<accession>B0G850</accession>
<gene>
    <name evidence="1" type="ORF">DORFOR_02455</name>
</gene>
<dbReference type="AlphaFoldDB" id="B0G850"/>
<protein>
    <submittedName>
        <fullName evidence="1">Uncharacterized protein</fullName>
    </submittedName>
</protein>
<organism evidence="1 2">
    <name type="scientific">Dorea formicigenerans ATCC 27755</name>
    <dbReference type="NCBI Taxonomy" id="411461"/>
    <lineage>
        <taxon>Bacteria</taxon>
        <taxon>Bacillati</taxon>
        <taxon>Bacillota</taxon>
        <taxon>Clostridia</taxon>
        <taxon>Lachnospirales</taxon>
        <taxon>Lachnospiraceae</taxon>
        <taxon>Dorea</taxon>
    </lineage>
</organism>
<proteinExistence type="predicted"/>
<evidence type="ECO:0000313" key="1">
    <source>
        <dbReference type="EMBL" id="EDR45854.1"/>
    </source>
</evidence>